<dbReference type="NCBIfam" id="TIGR00190">
    <property type="entry name" value="thiC"/>
    <property type="match status" value="1"/>
</dbReference>
<feature type="binding site" evidence="10">
    <location>
        <begin position="305"/>
        <end position="307"/>
    </location>
    <ligand>
        <name>substrate</name>
    </ligand>
</feature>
<feature type="binding site" evidence="10">
    <location>
        <position position="453"/>
    </location>
    <ligand>
        <name>Zn(2+)</name>
        <dbReference type="ChEBI" id="CHEBI:29105"/>
    </ligand>
</feature>
<keyword evidence="6 10" id="KW-0784">Thiamine biosynthesis</keyword>
<accession>A0ABS8YCX4</accession>
<dbReference type="EC" id="4.1.99.17" evidence="10"/>
<keyword evidence="9 10" id="KW-0456">Lyase</keyword>
<dbReference type="HAMAP" id="MF_00089">
    <property type="entry name" value="ThiC"/>
    <property type="match status" value="1"/>
</dbReference>
<evidence type="ECO:0000256" key="5">
    <source>
        <dbReference type="ARBA" id="ARBA00022833"/>
    </source>
</evidence>
<keyword evidence="3 10" id="KW-0949">S-adenosyl-L-methionine</keyword>
<evidence type="ECO:0000313" key="12">
    <source>
        <dbReference type="EMBL" id="MCE5168724.1"/>
    </source>
</evidence>
<proteinExistence type="inferred from homology"/>
<evidence type="ECO:0000256" key="1">
    <source>
        <dbReference type="ARBA" id="ARBA00003175"/>
    </source>
</evidence>
<gene>
    <name evidence="10 12" type="primary">thiC</name>
    <name evidence="12" type="ORF">LQV63_05280</name>
</gene>
<keyword evidence="5 10" id="KW-0862">Zinc</keyword>
<dbReference type="Gene3D" id="3.20.20.540">
    <property type="entry name" value="Radical SAM ThiC family, central domain"/>
    <property type="match status" value="1"/>
</dbReference>
<dbReference type="InterPro" id="IPR038521">
    <property type="entry name" value="ThiC/Bza_core_dom"/>
</dbReference>
<feature type="binding site" evidence="10">
    <location>
        <position position="412"/>
    </location>
    <ligand>
        <name>substrate</name>
    </ligand>
</feature>
<evidence type="ECO:0000256" key="7">
    <source>
        <dbReference type="ARBA" id="ARBA00023004"/>
    </source>
</evidence>
<dbReference type="Pfam" id="PF13667">
    <property type="entry name" value="ThiC-associated"/>
    <property type="match status" value="1"/>
</dbReference>
<dbReference type="SFLD" id="SFLDG01114">
    <property type="entry name" value="phosphomethylpyrimidine_syntha"/>
    <property type="match status" value="1"/>
</dbReference>
<dbReference type="InterPro" id="IPR037509">
    <property type="entry name" value="ThiC"/>
</dbReference>
<comment type="catalytic activity">
    <reaction evidence="10">
        <text>5-amino-1-(5-phospho-beta-D-ribosyl)imidazole + S-adenosyl-L-methionine = 4-amino-2-methyl-5-(phosphooxymethyl)pyrimidine + CO + 5'-deoxyadenosine + formate + L-methionine + 3 H(+)</text>
        <dbReference type="Rhea" id="RHEA:24840"/>
        <dbReference type="ChEBI" id="CHEBI:15378"/>
        <dbReference type="ChEBI" id="CHEBI:15740"/>
        <dbReference type="ChEBI" id="CHEBI:17245"/>
        <dbReference type="ChEBI" id="CHEBI:17319"/>
        <dbReference type="ChEBI" id="CHEBI:57844"/>
        <dbReference type="ChEBI" id="CHEBI:58354"/>
        <dbReference type="ChEBI" id="CHEBI:59789"/>
        <dbReference type="ChEBI" id="CHEBI:137981"/>
        <dbReference type="EC" id="4.1.99.17"/>
    </reaction>
</comment>
<comment type="cofactor">
    <cofactor evidence="10">
        <name>[4Fe-4S] cluster</name>
        <dbReference type="ChEBI" id="CHEBI:49883"/>
    </cofactor>
    <text evidence="10">Binds 1 [4Fe-4S] cluster per subunit. The cluster is coordinated with 3 cysteines and an exchangeable S-adenosyl-L-methionine.</text>
</comment>
<reference evidence="12 13" key="1">
    <citation type="submission" date="2021-11" db="EMBL/GenBank/DDBJ databases">
        <title>Draft genome sequence of Paenibacillus profundus YoMME, a new Gram-positive bacteria with exoelectrogenic properties.</title>
        <authorList>
            <person name="Hubenova Y."/>
            <person name="Hubenova E."/>
            <person name="Manasiev Y."/>
            <person name="Peykov S."/>
            <person name="Mitov M."/>
        </authorList>
    </citation>
    <scope>NUCLEOTIDE SEQUENCE [LARGE SCALE GENOMIC DNA]</scope>
    <source>
        <strain evidence="12 13">YoMME</strain>
    </source>
</reference>
<evidence type="ECO:0000256" key="3">
    <source>
        <dbReference type="ARBA" id="ARBA00022691"/>
    </source>
</evidence>
<dbReference type="Gene3D" id="6.10.250.620">
    <property type="match status" value="1"/>
</dbReference>
<keyword evidence="13" id="KW-1185">Reference proteome</keyword>
<evidence type="ECO:0000256" key="9">
    <source>
        <dbReference type="ARBA" id="ARBA00023239"/>
    </source>
</evidence>
<feature type="binding site" evidence="10">
    <location>
        <position position="389"/>
    </location>
    <ligand>
        <name>Zn(2+)</name>
        <dbReference type="ChEBI" id="CHEBI:29105"/>
    </ligand>
</feature>
<keyword evidence="4 10" id="KW-0479">Metal-binding</keyword>
<feature type="binding site" evidence="10">
    <location>
        <position position="536"/>
    </location>
    <ligand>
        <name>[4Fe-4S] cluster</name>
        <dbReference type="ChEBI" id="CHEBI:49883"/>
        <note>4Fe-4S-S-AdoMet</note>
    </ligand>
</feature>
<evidence type="ECO:0000256" key="8">
    <source>
        <dbReference type="ARBA" id="ARBA00023014"/>
    </source>
</evidence>
<comment type="similarity">
    <text evidence="10">Belongs to the ThiC family.</text>
</comment>
<feature type="binding site" evidence="10">
    <location>
        <position position="220"/>
    </location>
    <ligand>
        <name>substrate</name>
    </ligand>
</feature>
<comment type="function">
    <text evidence="1 10">Catalyzes the synthesis of the hydroxymethylpyrimidine phosphate (HMP-P) moiety of thiamine from aminoimidazole ribotide (AIR) in a radical S-adenosyl-L-methionine (SAM)-dependent reaction.</text>
</comment>
<feature type="binding site" evidence="10">
    <location>
        <position position="533"/>
    </location>
    <ligand>
        <name>[4Fe-4S] cluster</name>
        <dbReference type="ChEBI" id="CHEBI:49883"/>
        <note>4Fe-4S-S-AdoMet</note>
    </ligand>
</feature>
<protein>
    <recommendedName>
        <fullName evidence="10">Phosphomethylpyrimidine synthase</fullName>
        <ecNumber evidence="10">4.1.99.17</ecNumber>
    </recommendedName>
    <alternativeName>
        <fullName evidence="10">Hydroxymethylpyrimidine phosphate synthase</fullName>
        <shortName evidence="10">HMP-P synthase</shortName>
        <shortName evidence="10">HMP-phosphate synthase</shortName>
        <shortName evidence="10">HMPP synthase</shortName>
    </alternativeName>
    <alternativeName>
        <fullName evidence="10">Thiamine biosynthesis protein ThiC</fullName>
    </alternativeName>
</protein>
<dbReference type="InterPro" id="IPR002817">
    <property type="entry name" value="ThiC/BzaA/B"/>
</dbReference>
<evidence type="ECO:0000256" key="4">
    <source>
        <dbReference type="ARBA" id="ARBA00022723"/>
    </source>
</evidence>
<evidence type="ECO:0000256" key="6">
    <source>
        <dbReference type="ARBA" id="ARBA00022977"/>
    </source>
</evidence>
<evidence type="ECO:0000313" key="13">
    <source>
        <dbReference type="Proteomes" id="UP001199916"/>
    </source>
</evidence>
<keyword evidence="7 10" id="KW-0408">Iron</keyword>
<evidence type="ECO:0000256" key="2">
    <source>
        <dbReference type="ARBA" id="ARBA00022485"/>
    </source>
</evidence>
<feature type="domain" description="ThiC-associated" evidence="11">
    <location>
        <begin position="5"/>
        <end position="81"/>
    </location>
</feature>
<dbReference type="GO" id="GO:0070284">
    <property type="term" value="F:phosphomethylpyrimidine synthase activity"/>
    <property type="evidence" value="ECO:0007669"/>
    <property type="project" value="UniProtKB-EC"/>
</dbReference>
<dbReference type="PANTHER" id="PTHR30557">
    <property type="entry name" value="THIAMINE BIOSYNTHESIS PROTEIN THIC"/>
    <property type="match status" value="1"/>
</dbReference>
<keyword evidence="8 10" id="KW-0411">Iron-sulfur</keyword>
<dbReference type="PANTHER" id="PTHR30557:SF1">
    <property type="entry name" value="PHOSPHOMETHYLPYRIMIDINE SYNTHASE, CHLOROPLASTIC"/>
    <property type="match status" value="1"/>
</dbReference>
<evidence type="ECO:0000259" key="11">
    <source>
        <dbReference type="Pfam" id="PF13667"/>
    </source>
</evidence>
<feature type="binding site" evidence="10">
    <location>
        <position position="285"/>
    </location>
    <ligand>
        <name>substrate</name>
    </ligand>
</feature>
<dbReference type="SFLD" id="SFLDS00113">
    <property type="entry name" value="Radical_SAM_Phosphomethylpyrim"/>
    <property type="match status" value="1"/>
</dbReference>
<dbReference type="Pfam" id="PF01964">
    <property type="entry name" value="ThiC_Rad_SAM"/>
    <property type="match status" value="1"/>
</dbReference>
<dbReference type="NCBIfam" id="NF009895">
    <property type="entry name" value="PRK13352.1"/>
    <property type="match status" value="1"/>
</dbReference>
<dbReference type="SFLD" id="SFLDF00407">
    <property type="entry name" value="phosphomethylpyrimidine_syntha"/>
    <property type="match status" value="1"/>
</dbReference>
<feature type="binding site" evidence="10">
    <location>
        <position position="541"/>
    </location>
    <ligand>
        <name>[4Fe-4S] cluster</name>
        <dbReference type="ChEBI" id="CHEBI:49883"/>
        <note>4Fe-4S-S-AdoMet</note>
    </ligand>
</feature>
<name>A0ABS8YCX4_9BACL</name>
<keyword evidence="2 10" id="KW-0004">4Fe-4S</keyword>
<feature type="binding site" evidence="10">
    <location>
        <begin position="346"/>
        <end position="349"/>
    </location>
    <ligand>
        <name>substrate</name>
    </ligand>
</feature>
<organism evidence="12 13">
    <name type="scientific">Paenibacillus profundus</name>
    <dbReference type="NCBI Taxonomy" id="1173085"/>
    <lineage>
        <taxon>Bacteria</taxon>
        <taxon>Bacillati</taxon>
        <taxon>Bacillota</taxon>
        <taxon>Bacilli</taxon>
        <taxon>Bacillales</taxon>
        <taxon>Paenibacillaceae</taxon>
        <taxon>Paenibacillus</taxon>
    </lineage>
</organism>
<feature type="binding site" evidence="10">
    <location>
        <position position="385"/>
    </location>
    <ligand>
        <name>substrate</name>
    </ligand>
</feature>
<dbReference type="EMBL" id="JAJNBZ010000002">
    <property type="protein sequence ID" value="MCE5168724.1"/>
    <property type="molecule type" value="Genomic_DNA"/>
</dbReference>
<comment type="caution">
    <text evidence="12">The sequence shown here is derived from an EMBL/GenBank/DDBJ whole genome shotgun (WGS) entry which is preliminary data.</text>
</comment>
<feature type="binding site" evidence="10">
    <location>
        <position position="191"/>
    </location>
    <ligand>
        <name>substrate</name>
    </ligand>
</feature>
<comment type="pathway">
    <text evidence="10">Cofactor biosynthesis; thiamine diphosphate biosynthesis.</text>
</comment>
<evidence type="ECO:0000256" key="10">
    <source>
        <dbReference type="HAMAP-Rule" id="MF_00089"/>
    </source>
</evidence>
<dbReference type="InterPro" id="IPR025747">
    <property type="entry name" value="ThiC-associated_dom"/>
</dbReference>
<feature type="binding site" evidence="10">
    <location>
        <position position="249"/>
    </location>
    <ligand>
        <name>substrate</name>
    </ligand>
</feature>
<dbReference type="Proteomes" id="UP001199916">
    <property type="component" value="Unassembled WGS sequence"/>
</dbReference>
<sequence length="584" mass="65163">MLCAPFPNSRKVYTQGSRPDMLVPEREITLASTETPTGIEHHDPLRVYDTSGPYTDAAYSVDIRRGLPPLRNAWVLERGDVDAYSGRHVQPEDNGFRTPEAVHVAGAEIFPQAGRQPLQAHSGGNVTQMHYARRGIITPEMEFAAIREGVSPELVRDEIARGRAILPANINHPECEPMLIGSKFHVKINANIGNSAVASSIDEEVEKMTWAIRWGADTIMDLSTGKNIHTTREWIIRNSPVPVGTVPIYQALEKVGGQAEELSWDIYRDTLIEQAEQGVDYFTIHAGVLLRYIPLTAKRMTGIVSRGGSIMAAWCLAHHQENFLYTHFEEICEIMKAYDVSFSLGDGLRPGSIYDANDEAQFAELRTLGELTNIAWKHDVQVMIEGPGHVPMHKIKENVDIQMEICKEAPFYTLGPLTTDIAPGYDHITSAIGAAMIGWFGTSMLCYVTPKEHLGLPNKNDVREGVVTYKIAAHAADLAKGHPRAQKRDDALSKARFEFRWRDQFNLSLDPERAMEYHDETLPAEGAKSAHFCSMCGPKFCSMRITQDIREYAREHGLENEAAIEAGLKEKAEEYRTRSAEVPS</sequence>
<dbReference type="NCBIfam" id="NF006763">
    <property type="entry name" value="PRK09284.1"/>
    <property type="match status" value="1"/>
</dbReference>